<keyword evidence="3" id="KW-1185">Reference proteome</keyword>
<proteinExistence type="inferred from homology"/>
<sequence>MIPDRIFDKLVVPRLRARQFESPYLREQFARRYGIEIGLYSYGCFDRWRIPRGTRIGRYCSFSGTARILNANHPIDAISTHPFLYDPAYGIVGRSQVKTVRTEVEDDVWFGHNSVVLPGAQRIGRGSIIGAGAVVTGDVPRYAIMAGVPARLVRYRFDAAAIDRLEASAWWRLSRSELKAHLGAADAPGAVPAPALAAKAS</sequence>
<dbReference type="EMBL" id="BPRB01000040">
    <property type="protein sequence ID" value="GJE58617.1"/>
    <property type="molecule type" value="Genomic_DNA"/>
</dbReference>
<accession>A0ABQ4TVA3</accession>
<comment type="caution">
    <text evidence="2">The sequence shown here is derived from an EMBL/GenBank/DDBJ whole genome shotgun (WGS) entry which is preliminary data.</text>
</comment>
<evidence type="ECO:0000313" key="3">
    <source>
        <dbReference type="Proteomes" id="UP001055057"/>
    </source>
</evidence>
<dbReference type="Gene3D" id="2.160.10.10">
    <property type="entry name" value="Hexapeptide repeat proteins"/>
    <property type="match status" value="1"/>
</dbReference>
<dbReference type="InterPro" id="IPR001451">
    <property type="entry name" value="Hexapep"/>
</dbReference>
<evidence type="ECO:0000313" key="2">
    <source>
        <dbReference type="EMBL" id="GJE58617.1"/>
    </source>
</evidence>
<dbReference type="Proteomes" id="UP001055057">
    <property type="component" value="Unassembled WGS sequence"/>
</dbReference>
<dbReference type="InterPro" id="IPR050179">
    <property type="entry name" value="Trans_hexapeptide_repeat"/>
</dbReference>
<protein>
    <submittedName>
        <fullName evidence="2">2,3,4,5-tetrahydropyridine-2,6-dicarboxylate N-acetyltransferase</fullName>
    </submittedName>
</protein>
<dbReference type="PANTHER" id="PTHR43300">
    <property type="entry name" value="ACETYLTRANSFERASE"/>
    <property type="match status" value="1"/>
</dbReference>
<dbReference type="Pfam" id="PF00132">
    <property type="entry name" value="Hexapep"/>
    <property type="match status" value="1"/>
</dbReference>
<name>A0ABQ4TVA3_9HYPH</name>
<dbReference type="SUPFAM" id="SSF51161">
    <property type="entry name" value="Trimeric LpxA-like enzymes"/>
    <property type="match status" value="1"/>
</dbReference>
<dbReference type="RefSeq" id="WP_238181241.1">
    <property type="nucleotide sequence ID" value="NZ_BPRB01000040.1"/>
</dbReference>
<comment type="similarity">
    <text evidence="1">Belongs to the transferase hexapeptide repeat family.</text>
</comment>
<reference evidence="2" key="1">
    <citation type="journal article" date="2021" name="Front. Microbiol.">
        <title>Comprehensive Comparative Genomics and Phenotyping of Methylobacterium Species.</title>
        <authorList>
            <person name="Alessa O."/>
            <person name="Ogura Y."/>
            <person name="Fujitani Y."/>
            <person name="Takami H."/>
            <person name="Hayashi T."/>
            <person name="Sahin N."/>
            <person name="Tani A."/>
        </authorList>
    </citation>
    <scope>NUCLEOTIDE SEQUENCE</scope>
    <source>
        <strain evidence="2">DSM 23632</strain>
    </source>
</reference>
<dbReference type="InterPro" id="IPR011004">
    <property type="entry name" value="Trimer_LpxA-like_sf"/>
</dbReference>
<dbReference type="CDD" id="cd03349">
    <property type="entry name" value="LbH_XAT"/>
    <property type="match status" value="1"/>
</dbReference>
<organism evidence="2 3">
    <name type="scientific">Methylobacterium trifolii</name>
    <dbReference type="NCBI Taxonomy" id="1003092"/>
    <lineage>
        <taxon>Bacteria</taxon>
        <taxon>Pseudomonadati</taxon>
        <taxon>Pseudomonadota</taxon>
        <taxon>Alphaproteobacteria</taxon>
        <taxon>Hyphomicrobiales</taxon>
        <taxon>Methylobacteriaceae</taxon>
        <taxon>Methylobacterium</taxon>
    </lineage>
</organism>
<dbReference type="PANTHER" id="PTHR43300:SF11">
    <property type="entry name" value="ACETYLTRANSFERASE RV3034C-RELATED"/>
    <property type="match status" value="1"/>
</dbReference>
<gene>
    <name evidence="2" type="primary">dapH_1</name>
    <name evidence="2" type="ORF">MPOCJGCO_0699</name>
</gene>
<evidence type="ECO:0000256" key="1">
    <source>
        <dbReference type="ARBA" id="ARBA00007274"/>
    </source>
</evidence>
<reference evidence="2" key="2">
    <citation type="submission" date="2021-08" db="EMBL/GenBank/DDBJ databases">
        <authorList>
            <person name="Tani A."/>
            <person name="Ola A."/>
            <person name="Ogura Y."/>
            <person name="Katsura K."/>
            <person name="Hayashi T."/>
        </authorList>
    </citation>
    <scope>NUCLEOTIDE SEQUENCE</scope>
    <source>
        <strain evidence="2">DSM 23632</strain>
    </source>
</reference>